<evidence type="ECO:0000259" key="2">
    <source>
        <dbReference type="PROSITE" id="PS50263"/>
    </source>
</evidence>
<evidence type="ECO:0000256" key="1">
    <source>
        <dbReference type="ARBA" id="ARBA00022801"/>
    </source>
</evidence>
<dbReference type="Proteomes" id="UP000612585">
    <property type="component" value="Unassembled WGS sequence"/>
</dbReference>
<comment type="caution">
    <text evidence="3">The sequence shown here is derived from an EMBL/GenBank/DDBJ whole genome shotgun (WGS) entry which is preliminary data.</text>
</comment>
<proteinExistence type="predicted"/>
<dbReference type="InterPro" id="IPR003010">
    <property type="entry name" value="C-N_Hydrolase"/>
</dbReference>
<accession>A0A8J4DYQ6</accession>
<dbReference type="AlphaFoldDB" id="A0A8J4DYQ6"/>
<dbReference type="CDD" id="cd07197">
    <property type="entry name" value="nitrilase"/>
    <property type="match status" value="1"/>
</dbReference>
<organism evidence="3 4">
    <name type="scientific">Virgisporangium aurantiacum</name>
    <dbReference type="NCBI Taxonomy" id="175570"/>
    <lineage>
        <taxon>Bacteria</taxon>
        <taxon>Bacillati</taxon>
        <taxon>Actinomycetota</taxon>
        <taxon>Actinomycetes</taxon>
        <taxon>Micromonosporales</taxon>
        <taxon>Micromonosporaceae</taxon>
        <taxon>Virgisporangium</taxon>
    </lineage>
</organism>
<dbReference type="PANTHER" id="PTHR43674:SF2">
    <property type="entry name" value="BETA-UREIDOPROPIONASE"/>
    <property type="match status" value="1"/>
</dbReference>
<feature type="domain" description="CN hydrolase" evidence="2">
    <location>
        <begin position="3"/>
        <end position="231"/>
    </location>
</feature>
<gene>
    <name evidence="3" type="ORF">Vau01_034160</name>
</gene>
<dbReference type="Gene3D" id="3.60.110.10">
    <property type="entry name" value="Carbon-nitrogen hydrolase"/>
    <property type="match status" value="1"/>
</dbReference>
<dbReference type="PANTHER" id="PTHR43674">
    <property type="entry name" value="NITRILASE C965.09-RELATED"/>
    <property type="match status" value="1"/>
</dbReference>
<dbReference type="GO" id="GO:0050126">
    <property type="term" value="F:N-carbamoylputrescine amidase activity"/>
    <property type="evidence" value="ECO:0007669"/>
    <property type="project" value="TreeGrafter"/>
</dbReference>
<keyword evidence="4" id="KW-1185">Reference proteome</keyword>
<keyword evidence="1 3" id="KW-0378">Hydrolase</keyword>
<dbReference type="InterPro" id="IPR036526">
    <property type="entry name" value="C-N_Hydrolase_sf"/>
</dbReference>
<evidence type="ECO:0000313" key="4">
    <source>
        <dbReference type="Proteomes" id="UP000612585"/>
    </source>
</evidence>
<evidence type="ECO:0000313" key="3">
    <source>
        <dbReference type="EMBL" id="GIJ55900.1"/>
    </source>
</evidence>
<dbReference type="Pfam" id="PF00795">
    <property type="entry name" value="CN_hydrolase"/>
    <property type="match status" value="1"/>
</dbReference>
<dbReference type="SUPFAM" id="SSF56317">
    <property type="entry name" value="Carbon-nitrogen hydrolase"/>
    <property type="match status" value="1"/>
</dbReference>
<protein>
    <submittedName>
        <fullName evidence="3">Hydrolase</fullName>
    </submittedName>
</protein>
<reference evidence="3" key="1">
    <citation type="submission" date="2021-01" db="EMBL/GenBank/DDBJ databases">
        <title>Whole genome shotgun sequence of Virgisporangium aurantiacum NBRC 16421.</title>
        <authorList>
            <person name="Komaki H."/>
            <person name="Tamura T."/>
        </authorList>
    </citation>
    <scope>NUCLEOTIDE SEQUENCE</scope>
    <source>
        <strain evidence="3">NBRC 16421</strain>
    </source>
</reference>
<sequence length="231" mass="23663">MTLSLAVAQPPCVAFDVAANAVAHADAVRAADARVVVFPELSLTGYELTAPVLDPFDDWLRPLVEACAETNTVALVGAPVEGPHIAMISVAGDAVRVIYKKLYPGGAEPARFRAGGGPAVHEVDGWRLGLAICRDAGVPEHAAATLALGADVYVVGSAKQPDEAAVQDERAHRVATTYGVWVAVASFAGPTGSGEYDPAAGRSGIWRPDGTVAAQAGSSVGETARAVLDRA</sequence>
<dbReference type="GO" id="GO:0033388">
    <property type="term" value="P:putrescine biosynthetic process from arginine"/>
    <property type="evidence" value="ECO:0007669"/>
    <property type="project" value="TreeGrafter"/>
</dbReference>
<dbReference type="InterPro" id="IPR050345">
    <property type="entry name" value="Aliph_Amidase/BUP"/>
</dbReference>
<name>A0A8J4DYQ6_9ACTN</name>
<dbReference type="RefSeq" id="WP_203993349.1">
    <property type="nucleotide sequence ID" value="NZ_BOPG01000022.1"/>
</dbReference>
<dbReference type="PROSITE" id="PS50263">
    <property type="entry name" value="CN_HYDROLASE"/>
    <property type="match status" value="1"/>
</dbReference>
<dbReference type="EMBL" id="BOPG01000022">
    <property type="protein sequence ID" value="GIJ55900.1"/>
    <property type="molecule type" value="Genomic_DNA"/>
</dbReference>